<dbReference type="InterPro" id="IPR010432">
    <property type="entry name" value="RDD"/>
</dbReference>
<organism evidence="8 9">
    <name type="scientific">Rufibacter immobilis</name>
    <dbReference type="NCBI Taxonomy" id="1348778"/>
    <lineage>
        <taxon>Bacteria</taxon>
        <taxon>Pseudomonadati</taxon>
        <taxon>Bacteroidota</taxon>
        <taxon>Cytophagia</taxon>
        <taxon>Cytophagales</taxon>
        <taxon>Hymenobacteraceae</taxon>
        <taxon>Rufibacter</taxon>
    </lineage>
</organism>
<keyword evidence="3 6" id="KW-0812">Transmembrane</keyword>
<protein>
    <submittedName>
        <fullName evidence="8">RDD family protein</fullName>
    </submittedName>
</protein>
<dbReference type="GO" id="GO:0005886">
    <property type="term" value="C:plasma membrane"/>
    <property type="evidence" value="ECO:0007669"/>
    <property type="project" value="UniProtKB-SubCell"/>
</dbReference>
<evidence type="ECO:0000256" key="4">
    <source>
        <dbReference type="ARBA" id="ARBA00022989"/>
    </source>
</evidence>
<dbReference type="OrthoDB" id="9793824at2"/>
<reference evidence="8 9" key="1">
    <citation type="submission" date="2018-11" db="EMBL/GenBank/DDBJ databases">
        <title>Rufibacter latericius sp. nov., isolated from water in Baiyang Lake.</title>
        <authorList>
            <person name="Yang Y."/>
        </authorList>
    </citation>
    <scope>NUCLEOTIDE SEQUENCE [LARGE SCALE GENOMIC DNA]</scope>
    <source>
        <strain evidence="8 9">MCC P1</strain>
    </source>
</reference>
<evidence type="ECO:0000313" key="9">
    <source>
        <dbReference type="Proteomes" id="UP000271010"/>
    </source>
</evidence>
<dbReference type="RefSeq" id="WP_123131449.1">
    <property type="nucleotide sequence ID" value="NZ_RJJE01000001.1"/>
</dbReference>
<comment type="caution">
    <text evidence="8">The sequence shown here is derived from an EMBL/GenBank/DDBJ whole genome shotgun (WGS) entry which is preliminary data.</text>
</comment>
<evidence type="ECO:0000259" key="7">
    <source>
        <dbReference type="Pfam" id="PF06271"/>
    </source>
</evidence>
<feature type="transmembrane region" description="Helical" evidence="6">
    <location>
        <begin position="26"/>
        <end position="47"/>
    </location>
</feature>
<keyword evidence="4 6" id="KW-1133">Transmembrane helix</keyword>
<dbReference type="PANTHER" id="PTHR36115:SF9">
    <property type="entry name" value="LMO1584 PROTEIN"/>
    <property type="match status" value="1"/>
</dbReference>
<evidence type="ECO:0000313" key="8">
    <source>
        <dbReference type="EMBL" id="RNI33262.1"/>
    </source>
</evidence>
<sequence>MENHSATDSFFSDLYESSHQVVYAGFWLRVAAYIIDAIVLMIPNLVLQFIFIGSTVYNQEAIAENPFIFFANMGTYFFASMLLNFLYKAGMESSSWQATLGKRALDLKVTDEQGQRLSFLRALGRAFASILSSLIMGIGYLMVAFTSRKQALHDKIAGTLVTRTR</sequence>
<name>A0A3M9N641_9BACT</name>
<evidence type="ECO:0000256" key="1">
    <source>
        <dbReference type="ARBA" id="ARBA00004651"/>
    </source>
</evidence>
<dbReference type="Pfam" id="PF06271">
    <property type="entry name" value="RDD"/>
    <property type="match status" value="1"/>
</dbReference>
<evidence type="ECO:0000256" key="5">
    <source>
        <dbReference type="ARBA" id="ARBA00023136"/>
    </source>
</evidence>
<keyword evidence="9" id="KW-1185">Reference proteome</keyword>
<dbReference type="Proteomes" id="UP000271010">
    <property type="component" value="Unassembled WGS sequence"/>
</dbReference>
<keyword evidence="5 6" id="KW-0472">Membrane</keyword>
<keyword evidence="2" id="KW-1003">Cell membrane</keyword>
<feature type="transmembrane region" description="Helical" evidence="6">
    <location>
        <begin position="126"/>
        <end position="145"/>
    </location>
</feature>
<evidence type="ECO:0000256" key="3">
    <source>
        <dbReference type="ARBA" id="ARBA00022692"/>
    </source>
</evidence>
<dbReference type="EMBL" id="RJJE01000001">
    <property type="protein sequence ID" value="RNI33262.1"/>
    <property type="molecule type" value="Genomic_DNA"/>
</dbReference>
<dbReference type="AlphaFoldDB" id="A0A3M9N641"/>
<comment type="subcellular location">
    <subcellularLocation>
        <location evidence="1">Cell membrane</location>
        <topology evidence="1">Multi-pass membrane protein</topology>
    </subcellularLocation>
</comment>
<accession>A0A3M9N641</accession>
<feature type="transmembrane region" description="Helical" evidence="6">
    <location>
        <begin position="67"/>
        <end position="87"/>
    </location>
</feature>
<dbReference type="InterPro" id="IPR051791">
    <property type="entry name" value="Pra-immunoreactive"/>
</dbReference>
<gene>
    <name evidence="8" type="ORF">EFA69_02295</name>
</gene>
<dbReference type="PANTHER" id="PTHR36115">
    <property type="entry name" value="PROLINE-RICH ANTIGEN HOMOLOG-RELATED"/>
    <property type="match status" value="1"/>
</dbReference>
<proteinExistence type="predicted"/>
<evidence type="ECO:0000256" key="6">
    <source>
        <dbReference type="SAM" id="Phobius"/>
    </source>
</evidence>
<evidence type="ECO:0000256" key="2">
    <source>
        <dbReference type="ARBA" id="ARBA00022475"/>
    </source>
</evidence>
<feature type="domain" description="RDD" evidence="7">
    <location>
        <begin position="23"/>
        <end position="158"/>
    </location>
</feature>